<feature type="compositionally biased region" description="Low complexity" evidence="2">
    <location>
        <begin position="32"/>
        <end position="49"/>
    </location>
</feature>
<feature type="chain" id="PRO_5040720266" evidence="3">
    <location>
        <begin position="27"/>
        <end position="1119"/>
    </location>
</feature>
<name>A0A9W7EP07_9STRA</name>
<protein>
    <submittedName>
        <fullName evidence="4">Uncharacterized protein</fullName>
    </submittedName>
</protein>
<evidence type="ECO:0000256" key="3">
    <source>
        <dbReference type="SAM" id="SignalP"/>
    </source>
</evidence>
<dbReference type="PANTHER" id="PTHR21228:SF40">
    <property type="entry name" value="LD45607P"/>
    <property type="match status" value="1"/>
</dbReference>
<dbReference type="GO" id="GO:0035770">
    <property type="term" value="C:ribonucleoprotein granule"/>
    <property type="evidence" value="ECO:0007669"/>
    <property type="project" value="TreeGrafter"/>
</dbReference>
<dbReference type="Proteomes" id="UP001165160">
    <property type="component" value="Unassembled WGS sequence"/>
</dbReference>
<evidence type="ECO:0000313" key="5">
    <source>
        <dbReference type="Proteomes" id="UP001165160"/>
    </source>
</evidence>
<organism evidence="4 5">
    <name type="scientific">Triparma verrucosa</name>
    <dbReference type="NCBI Taxonomy" id="1606542"/>
    <lineage>
        <taxon>Eukaryota</taxon>
        <taxon>Sar</taxon>
        <taxon>Stramenopiles</taxon>
        <taxon>Ochrophyta</taxon>
        <taxon>Bolidophyceae</taxon>
        <taxon>Parmales</taxon>
        <taxon>Triparmaceae</taxon>
        <taxon>Triparma</taxon>
    </lineage>
</organism>
<feature type="compositionally biased region" description="Acidic residues" evidence="2">
    <location>
        <begin position="451"/>
        <end position="467"/>
    </location>
</feature>
<keyword evidence="3" id="KW-0732">Signal</keyword>
<dbReference type="GO" id="GO:0000963">
    <property type="term" value="P:mitochondrial RNA processing"/>
    <property type="evidence" value="ECO:0007669"/>
    <property type="project" value="TreeGrafter"/>
</dbReference>
<dbReference type="EMBL" id="BRXX01000058">
    <property type="protein sequence ID" value="GMH86238.1"/>
    <property type="molecule type" value="Genomic_DNA"/>
</dbReference>
<evidence type="ECO:0000313" key="4">
    <source>
        <dbReference type="EMBL" id="GMH86238.1"/>
    </source>
</evidence>
<dbReference type="GO" id="GO:0005759">
    <property type="term" value="C:mitochondrial matrix"/>
    <property type="evidence" value="ECO:0007669"/>
    <property type="project" value="TreeGrafter"/>
</dbReference>
<dbReference type="InterPro" id="IPR050870">
    <property type="entry name" value="FAST_kinase"/>
</dbReference>
<comment type="caution">
    <text evidence="4">The sequence shown here is derived from an EMBL/GenBank/DDBJ whole genome shotgun (WGS) entry which is preliminary data.</text>
</comment>
<keyword evidence="1" id="KW-0175">Coiled coil</keyword>
<feature type="region of interest" description="Disordered" evidence="2">
    <location>
        <begin position="437"/>
        <end position="480"/>
    </location>
</feature>
<dbReference type="PANTHER" id="PTHR21228">
    <property type="entry name" value="FAST LEU-RICH DOMAIN-CONTAINING"/>
    <property type="match status" value="1"/>
</dbReference>
<sequence length="1119" mass="122692">MFMLRIHVRQLFIACILLVSIFNVGAGSSSSSGSLSAKANNNDNSSNQQKRNEEVAAVDRMEELLQDPNINKSQKSLLSQAASKIPAIKRSQDFFLRIRTSNPLDGVLAASVLNSVADAAYPPTTHMLSHANAQRLHPLDHADPCVDDRRFEQLVECVLCMVEPYLEAEPVPQTNAANGTTTSNNQTEAEVMFKLRDAAKAAYALTRLSAHNCPKLSSHPPRKIISSLSKLSTSLLLSPTSSITLDDLAYCSYVFGYVYTFTGIHCASTLEACCTRLINSETKEMSKSAIVMFLLGLGWHKIEMKDDAEKGVEAVKRKLVRILKKGVEEDADNTIDINDTNSISITNLNPKTPPPTSNSTRPSIDVDSAKIAVAAASVERETMKNGATVVVDAEQLLAAAKAEEEEVGRTEEVLEKMEKAEGGEEHMAEEVITKIEQVEVEEVTPQIPDKDVEDDQGQSEAAEEQSNPDDPPPPPEFTPQDLSIIMWSLSSLSKQTSQILNLAVKHLHLLGPSAFSKMEGSDLANVAWAIAKGSGKNLYSKKTRKRLARDDVKGVLGQIAKWSLVRMGVAPDDIPVDCRDEKDGPDSFQPSTLSKLMWAVAFCSNKEGGQFRGSHDILPKLAQSAVEIAGSRLKKFSPDELGRIAWAYGKLGDISQSQHISHTCSTTGRIYASIENSLREWETEQRGPEGTANIPLNELPMDPGILCKATWSFVRLLSLSNSNNRRKYGNDLVHLTSKIFTGPRSELLLKSMSSRDLARLISSAAMSLDGGGVVLTSGEGTSKRRSTFVGLGKKYVEVLNEDGMANILPGDVAEIIWSLAELGVSEELDVKVDFGVEDVEELEGTLNSKVLSGLMTMGYFNRKGADLTLLYNLLVGLNLKVGAFGVGDIRRSVWILTKVRKNVRGLVRGSVEEELEEEEEEGEAKEAKEVKEVKEVDGREALLDDIGKILGEIADRLAVEAKDMVTSLSASDMRVILQSYLFLGVRNEEMFGRIKEEVSRRLSVLSEPNKEVWGEGMSFNSIVGNLRKSVESGEGDGRIAEAIKEAGVRLERLRSGTGCNVESIFNDVEDEASFELGRCKEVIERWERGGWEGGDFRREEEGRRKGAGEEDARVLKQNI</sequence>
<evidence type="ECO:0000256" key="1">
    <source>
        <dbReference type="SAM" id="Coils"/>
    </source>
</evidence>
<feature type="region of interest" description="Disordered" evidence="2">
    <location>
        <begin position="32"/>
        <end position="53"/>
    </location>
</feature>
<dbReference type="GO" id="GO:0003723">
    <property type="term" value="F:RNA binding"/>
    <property type="evidence" value="ECO:0007669"/>
    <property type="project" value="TreeGrafter"/>
</dbReference>
<accession>A0A9W7EP07</accession>
<evidence type="ECO:0000256" key="2">
    <source>
        <dbReference type="SAM" id="MobiDB-lite"/>
    </source>
</evidence>
<gene>
    <name evidence="4" type="ORF">TrVE_jg9106</name>
</gene>
<feature type="coiled-coil region" evidence="1">
    <location>
        <begin position="393"/>
        <end position="420"/>
    </location>
</feature>
<feature type="signal peptide" evidence="3">
    <location>
        <begin position="1"/>
        <end position="26"/>
    </location>
</feature>
<dbReference type="GO" id="GO:0044528">
    <property type="term" value="P:regulation of mitochondrial mRNA stability"/>
    <property type="evidence" value="ECO:0007669"/>
    <property type="project" value="TreeGrafter"/>
</dbReference>
<reference evidence="5" key="1">
    <citation type="journal article" date="2023" name="Commun. Biol.">
        <title>Genome analysis of Parmales, the sister group of diatoms, reveals the evolutionary specialization of diatoms from phago-mixotrophs to photoautotrophs.</title>
        <authorList>
            <person name="Ban H."/>
            <person name="Sato S."/>
            <person name="Yoshikawa S."/>
            <person name="Yamada K."/>
            <person name="Nakamura Y."/>
            <person name="Ichinomiya M."/>
            <person name="Sato N."/>
            <person name="Blanc-Mathieu R."/>
            <person name="Endo H."/>
            <person name="Kuwata A."/>
            <person name="Ogata H."/>
        </authorList>
    </citation>
    <scope>NUCLEOTIDE SEQUENCE [LARGE SCALE GENOMIC DNA]</scope>
    <source>
        <strain evidence="5">NIES 3699</strain>
    </source>
</reference>
<keyword evidence="5" id="KW-1185">Reference proteome</keyword>
<proteinExistence type="predicted"/>
<feature type="region of interest" description="Disordered" evidence="2">
    <location>
        <begin position="1092"/>
        <end position="1119"/>
    </location>
</feature>
<dbReference type="AlphaFoldDB" id="A0A9W7EP07"/>